<keyword evidence="5" id="KW-0804">Transcription</keyword>
<evidence type="ECO:0000313" key="8">
    <source>
        <dbReference type="Proteomes" id="UP000295718"/>
    </source>
</evidence>
<dbReference type="InterPro" id="IPR014284">
    <property type="entry name" value="RNA_pol_sigma-70_dom"/>
</dbReference>
<keyword evidence="4" id="KW-0238">DNA-binding</keyword>
<dbReference type="EMBL" id="SLUO01000016">
    <property type="protein sequence ID" value="TCL55225.1"/>
    <property type="molecule type" value="Genomic_DNA"/>
</dbReference>
<dbReference type="InterPro" id="IPR013324">
    <property type="entry name" value="RNA_pol_sigma_r3/r4-like"/>
</dbReference>
<keyword evidence="3" id="KW-0731">Sigma factor</keyword>
<evidence type="ECO:0000256" key="1">
    <source>
        <dbReference type="ARBA" id="ARBA00010641"/>
    </source>
</evidence>
<comment type="caution">
    <text evidence="7">The sequence shown here is derived from an EMBL/GenBank/DDBJ whole genome shotgun (WGS) entry which is preliminary data.</text>
</comment>
<keyword evidence="8" id="KW-1185">Reference proteome</keyword>
<dbReference type="Pfam" id="PF04542">
    <property type="entry name" value="Sigma70_r2"/>
    <property type="match status" value="1"/>
</dbReference>
<organism evidence="7 8">
    <name type="scientific">Kineothrix alysoides</name>
    <dbReference type="NCBI Taxonomy" id="1469948"/>
    <lineage>
        <taxon>Bacteria</taxon>
        <taxon>Bacillati</taxon>
        <taxon>Bacillota</taxon>
        <taxon>Clostridia</taxon>
        <taxon>Lachnospirales</taxon>
        <taxon>Lachnospiraceae</taxon>
        <taxon>Kineothrix</taxon>
    </lineage>
</organism>
<dbReference type="GO" id="GO:0006352">
    <property type="term" value="P:DNA-templated transcription initiation"/>
    <property type="evidence" value="ECO:0007669"/>
    <property type="project" value="InterPro"/>
</dbReference>
<evidence type="ECO:0000313" key="7">
    <source>
        <dbReference type="EMBL" id="TCL55225.1"/>
    </source>
</evidence>
<dbReference type="Proteomes" id="UP000295718">
    <property type="component" value="Unassembled WGS sequence"/>
</dbReference>
<dbReference type="InterPro" id="IPR013325">
    <property type="entry name" value="RNA_pol_sigma_r2"/>
</dbReference>
<dbReference type="SUPFAM" id="SSF88946">
    <property type="entry name" value="Sigma2 domain of RNA polymerase sigma factors"/>
    <property type="match status" value="1"/>
</dbReference>
<feature type="domain" description="RNA polymerase sigma-70 region 2" evidence="6">
    <location>
        <begin position="22"/>
        <end position="73"/>
    </location>
</feature>
<dbReference type="InterPro" id="IPR007627">
    <property type="entry name" value="RNA_pol_sigma70_r2"/>
</dbReference>
<dbReference type="NCBIfam" id="TIGR02937">
    <property type="entry name" value="sigma70-ECF"/>
    <property type="match status" value="1"/>
</dbReference>
<proteinExistence type="inferred from homology"/>
<accession>A0A4R1QS35</accession>
<dbReference type="PANTHER" id="PTHR43133">
    <property type="entry name" value="RNA POLYMERASE ECF-TYPE SIGMA FACTO"/>
    <property type="match status" value="1"/>
</dbReference>
<dbReference type="InterPro" id="IPR039425">
    <property type="entry name" value="RNA_pol_sigma-70-like"/>
</dbReference>
<name>A0A4R1QS35_9FIRM</name>
<evidence type="ECO:0000256" key="5">
    <source>
        <dbReference type="ARBA" id="ARBA00023163"/>
    </source>
</evidence>
<evidence type="ECO:0000259" key="6">
    <source>
        <dbReference type="Pfam" id="PF04542"/>
    </source>
</evidence>
<dbReference type="GO" id="GO:0016987">
    <property type="term" value="F:sigma factor activity"/>
    <property type="evidence" value="ECO:0007669"/>
    <property type="project" value="UniProtKB-KW"/>
</dbReference>
<reference evidence="7 8" key="1">
    <citation type="submission" date="2019-03" db="EMBL/GenBank/DDBJ databases">
        <title>Genomic Encyclopedia of Type Strains, Phase IV (KMG-IV): sequencing the most valuable type-strain genomes for metagenomic binning, comparative biology and taxonomic classification.</title>
        <authorList>
            <person name="Goeker M."/>
        </authorList>
    </citation>
    <scope>NUCLEOTIDE SEQUENCE [LARGE SCALE GENOMIC DNA]</scope>
    <source>
        <strain evidence="7 8">DSM 100556</strain>
    </source>
</reference>
<dbReference type="SUPFAM" id="SSF88659">
    <property type="entry name" value="Sigma3 and sigma4 domains of RNA polymerase sigma factors"/>
    <property type="match status" value="1"/>
</dbReference>
<dbReference type="RefSeq" id="WP_031392043.1">
    <property type="nucleotide sequence ID" value="NZ_JPNB01000002.1"/>
</dbReference>
<comment type="similarity">
    <text evidence="1">Belongs to the sigma-70 factor family. ECF subfamily.</text>
</comment>
<dbReference type="STRING" id="1469948.GCA_000732725_03419"/>
<dbReference type="Gene3D" id="1.10.1740.10">
    <property type="match status" value="1"/>
</dbReference>
<protein>
    <submittedName>
        <fullName evidence="7">RNA polymerase sigma (SigZ) subunit</fullName>
    </submittedName>
</protein>
<gene>
    <name evidence="7" type="ORF">EDD76_11665</name>
</gene>
<dbReference type="AlphaFoldDB" id="A0A4R1QS35"/>
<dbReference type="GO" id="GO:0003677">
    <property type="term" value="F:DNA binding"/>
    <property type="evidence" value="ECO:0007669"/>
    <property type="project" value="UniProtKB-KW"/>
</dbReference>
<evidence type="ECO:0000256" key="2">
    <source>
        <dbReference type="ARBA" id="ARBA00023015"/>
    </source>
</evidence>
<sequence length="171" mass="20521">MNKANWKEEFFCEIYDATFYNLRKYIRRRCNDPTLVDDVLQEVYLEAFRHMDDLKTHENSIGWIYKTAENKIKKLNSIHFKLNINEMPYDERIEDIPDKNSESGYILYEEYKDILLEDEYDLLIKKYLDGYSHSDLAKMTGTTVAGSKMKLSRIIKKLKNNLKVDLFLIFY</sequence>
<keyword evidence="2" id="KW-0805">Transcription regulation</keyword>
<dbReference type="OrthoDB" id="2058874at2"/>
<evidence type="ECO:0000256" key="4">
    <source>
        <dbReference type="ARBA" id="ARBA00023125"/>
    </source>
</evidence>
<dbReference type="PANTHER" id="PTHR43133:SF8">
    <property type="entry name" value="RNA POLYMERASE SIGMA FACTOR HI_1459-RELATED"/>
    <property type="match status" value="1"/>
</dbReference>
<evidence type="ECO:0000256" key="3">
    <source>
        <dbReference type="ARBA" id="ARBA00023082"/>
    </source>
</evidence>